<accession>A0A9X0AJJ3</accession>
<sequence>MNFDLISLVTPITAISSLTAPVHNLANLTTTAVPAFSTVPTIPSITPIPSSTPTIFPSSTSIPSSTPTIFPSPSQTPILHTPEITIQAFSLTGRFWTGVPLTSVFEGYTCCSVSINTGWWYASLDEYLDWADWFEGVERNSARALSTITIIGGTEIVMRDMGVGFAQEVERKKEQGKEGFQEGVEGDVGEVSWVGDGVGEEEVEMAGDATNGTEQRICTNESMTTSPTMGMSAESNDSASVSPSNLPTDSTTMTATGPSNPTSEYPPQTSANASNPGASQCSSLTNRFAVLALVKDNTRRNPNAGPNDYQTSLLDNIESHLNSEDAGDLRHAVNGEPDLDEGSDTDGDGGKDSSSDEGSDSGSGPDDGPESDPDDNERPYEKYRRLNPSSDDGDDYDDEGDSTSDSDPPSDVDVDMDIYPSEIDEELLDEFWGLQGETKSSDDQSSEDGRDLDVSVKDVDSTKRRRGSCATSDVFDHGLRCVFGLDRGLGTGVPCGKRRKIFDGDVDADAKEMLFGDDGCDGFDFCMKQEEEDGDVDNDDFICKE</sequence>
<proteinExistence type="predicted"/>
<comment type="caution">
    <text evidence="2">The sequence shown here is derived from an EMBL/GenBank/DDBJ whole genome shotgun (WGS) entry which is preliminary data.</text>
</comment>
<reference evidence="2" key="1">
    <citation type="submission" date="2022-11" db="EMBL/GenBank/DDBJ databases">
        <title>Genome Resource of Sclerotinia nivalis Strain SnTB1, a Plant Pathogen Isolated from American Ginseng.</title>
        <authorList>
            <person name="Fan S."/>
        </authorList>
    </citation>
    <scope>NUCLEOTIDE SEQUENCE</scope>
    <source>
        <strain evidence="2">SnTB1</strain>
    </source>
</reference>
<feature type="compositionally biased region" description="Basic and acidic residues" evidence="1">
    <location>
        <begin position="439"/>
        <end position="458"/>
    </location>
</feature>
<dbReference type="AlphaFoldDB" id="A0A9X0AJJ3"/>
<dbReference type="OrthoDB" id="10521838at2759"/>
<feature type="region of interest" description="Disordered" evidence="1">
    <location>
        <begin position="328"/>
        <end position="458"/>
    </location>
</feature>
<organism evidence="2 3">
    <name type="scientific">Sclerotinia nivalis</name>
    <dbReference type="NCBI Taxonomy" id="352851"/>
    <lineage>
        <taxon>Eukaryota</taxon>
        <taxon>Fungi</taxon>
        <taxon>Dikarya</taxon>
        <taxon>Ascomycota</taxon>
        <taxon>Pezizomycotina</taxon>
        <taxon>Leotiomycetes</taxon>
        <taxon>Helotiales</taxon>
        <taxon>Sclerotiniaceae</taxon>
        <taxon>Sclerotinia</taxon>
    </lineage>
</organism>
<feature type="compositionally biased region" description="Acidic residues" evidence="1">
    <location>
        <begin position="391"/>
        <end position="429"/>
    </location>
</feature>
<gene>
    <name evidence="2" type="ORF">OCU04_007811</name>
</gene>
<keyword evidence="3" id="KW-1185">Reference proteome</keyword>
<dbReference type="EMBL" id="JAPEIS010000008">
    <property type="protein sequence ID" value="KAJ8063965.1"/>
    <property type="molecule type" value="Genomic_DNA"/>
</dbReference>
<protein>
    <submittedName>
        <fullName evidence="2">Uncharacterized protein</fullName>
    </submittedName>
</protein>
<feature type="compositionally biased region" description="Acidic residues" evidence="1">
    <location>
        <begin position="337"/>
        <end position="347"/>
    </location>
</feature>
<name>A0A9X0AJJ3_9HELO</name>
<dbReference type="Proteomes" id="UP001152300">
    <property type="component" value="Unassembled WGS sequence"/>
</dbReference>
<evidence type="ECO:0000313" key="3">
    <source>
        <dbReference type="Proteomes" id="UP001152300"/>
    </source>
</evidence>
<evidence type="ECO:0000313" key="2">
    <source>
        <dbReference type="EMBL" id="KAJ8063965.1"/>
    </source>
</evidence>
<evidence type="ECO:0000256" key="1">
    <source>
        <dbReference type="SAM" id="MobiDB-lite"/>
    </source>
</evidence>
<feature type="region of interest" description="Disordered" evidence="1">
    <location>
        <begin position="223"/>
        <end position="281"/>
    </location>
</feature>